<dbReference type="GO" id="GO:0006508">
    <property type="term" value="P:proteolysis"/>
    <property type="evidence" value="ECO:0007669"/>
    <property type="project" value="UniProtKB-KW"/>
</dbReference>
<dbReference type="PANTHER" id="PTHR11533:SF174">
    <property type="entry name" value="PUROMYCIN-SENSITIVE AMINOPEPTIDASE-RELATED"/>
    <property type="match status" value="1"/>
</dbReference>
<evidence type="ECO:0000256" key="9">
    <source>
        <dbReference type="SAM" id="SignalP"/>
    </source>
</evidence>
<dbReference type="Gene3D" id="2.60.40.1730">
    <property type="entry name" value="tricorn interacting facor f3 domain"/>
    <property type="match status" value="1"/>
</dbReference>
<protein>
    <submittedName>
        <fullName evidence="12">Uncharacterized protein</fullName>
    </submittedName>
</protein>
<dbReference type="InterPro" id="IPR050344">
    <property type="entry name" value="Peptidase_M1_aminopeptidases"/>
</dbReference>
<dbReference type="AlphaFoldDB" id="A0A6V7TWH8"/>
<name>A0A6V7TWH8_MELEN</name>
<evidence type="ECO:0000313" key="12">
    <source>
        <dbReference type="EMBL" id="CAD2135333.1"/>
    </source>
</evidence>
<dbReference type="OrthoDB" id="5834039at2759"/>
<evidence type="ECO:0000259" key="10">
    <source>
        <dbReference type="Pfam" id="PF01433"/>
    </source>
</evidence>
<keyword evidence="9" id="KW-0732">Signal</keyword>
<reference evidence="12 13" key="1">
    <citation type="submission" date="2020-08" db="EMBL/GenBank/DDBJ databases">
        <authorList>
            <person name="Koutsovoulos G."/>
            <person name="Danchin GJ E."/>
        </authorList>
    </citation>
    <scope>NUCLEOTIDE SEQUENCE [LARGE SCALE GENOMIC DNA]</scope>
</reference>
<evidence type="ECO:0000256" key="2">
    <source>
        <dbReference type="ARBA" id="ARBA00010136"/>
    </source>
</evidence>
<dbReference type="GO" id="GO:0005615">
    <property type="term" value="C:extracellular space"/>
    <property type="evidence" value="ECO:0007669"/>
    <property type="project" value="TreeGrafter"/>
</dbReference>
<evidence type="ECO:0000256" key="3">
    <source>
        <dbReference type="ARBA" id="ARBA00022438"/>
    </source>
</evidence>
<feature type="signal peptide" evidence="9">
    <location>
        <begin position="1"/>
        <end position="21"/>
    </location>
</feature>
<keyword evidence="3" id="KW-0031">Aminopeptidase</keyword>
<evidence type="ECO:0000313" key="13">
    <source>
        <dbReference type="Proteomes" id="UP000580250"/>
    </source>
</evidence>
<feature type="domain" description="Aminopeptidase N-like N-terminal" evidence="11">
    <location>
        <begin position="140"/>
        <end position="329"/>
    </location>
</feature>
<dbReference type="GO" id="GO:0005737">
    <property type="term" value="C:cytoplasm"/>
    <property type="evidence" value="ECO:0007669"/>
    <property type="project" value="TreeGrafter"/>
</dbReference>
<gene>
    <name evidence="12" type="ORF">MENT_LOCUS4694</name>
</gene>
<dbReference type="Gene3D" id="1.10.390.10">
    <property type="entry name" value="Neutral Protease Domain 2"/>
    <property type="match status" value="1"/>
</dbReference>
<keyword evidence="6" id="KW-0378">Hydrolase</keyword>
<evidence type="ECO:0000256" key="7">
    <source>
        <dbReference type="ARBA" id="ARBA00022833"/>
    </source>
</evidence>
<keyword evidence="8" id="KW-0482">Metalloprotease</keyword>
<dbReference type="SUPFAM" id="SSF55486">
    <property type="entry name" value="Metalloproteases ('zincins'), catalytic domain"/>
    <property type="match status" value="1"/>
</dbReference>
<evidence type="ECO:0000259" key="11">
    <source>
        <dbReference type="Pfam" id="PF17900"/>
    </source>
</evidence>
<evidence type="ECO:0000256" key="8">
    <source>
        <dbReference type="ARBA" id="ARBA00023049"/>
    </source>
</evidence>
<dbReference type="EMBL" id="CAJEWN010000016">
    <property type="protein sequence ID" value="CAD2135333.1"/>
    <property type="molecule type" value="Genomic_DNA"/>
</dbReference>
<dbReference type="InterPro" id="IPR042097">
    <property type="entry name" value="Aminopeptidase_N-like_N_sf"/>
</dbReference>
<evidence type="ECO:0000256" key="5">
    <source>
        <dbReference type="ARBA" id="ARBA00022723"/>
    </source>
</evidence>
<comment type="caution">
    <text evidence="12">The sequence shown here is derived from an EMBL/GenBank/DDBJ whole genome shotgun (WGS) entry which is preliminary data.</text>
</comment>
<dbReference type="Pfam" id="PF01433">
    <property type="entry name" value="Peptidase_M1"/>
    <property type="match status" value="1"/>
</dbReference>
<evidence type="ECO:0000256" key="1">
    <source>
        <dbReference type="ARBA" id="ARBA00001947"/>
    </source>
</evidence>
<dbReference type="GO" id="GO:0042277">
    <property type="term" value="F:peptide binding"/>
    <property type="evidence" value="ECO:0007669"/>
    <property type="project" value="TreeGrafter"/>
</dbReference>
<keyword evidence="5" id="KW-0479">Metal-binding</keyword>
<dbReference type="Pfam" id="PF17900">
    <property type="entry name" value="Peptidase_M1_N"/>
    <property type="match status" value="1"/>
</dbReference>
<organism evidence="12 13">
    <name type="scientific">Meloidogyne enterolobii</name>
    <name type="common">Root-knot nematode worm</name>
    <name type="synonym">Meloidogyne mayaguensis</name>
    <dbReference type="NCBI Taxonomy" id="390850"/>
    <lineage>
        <taxon>Eukaryota</taxon>
        <taxon>Metazoa</taxon>
        <taxon>Ecdysozoa</taxon>
        <taxon>Nematoda</taxon>
        <taxon>Chromadorea</taxon>
        <taxon>Rhabditida</taxon>
        <taxon>Tylenchina</taxon>
        <taxon>Tylenchomorpha</taxon>
        <taxon>Tylenchoidea</taxon>
        <taxon>Meloidogynidae</taxon>
        <taxon>Meloidogyninae</taxon>
        <taxon>Meloidogyne</taxon>
    </lineage>
</organism>
<feature type="domain" description="Peptidase M1 membrane alanine aminopeptidase" evidence="10">
    <location>
        <begin position="409"/>
        <end position="570"/>
    </location>
</feature>
<keyword evidence="4" id="KW-0645">Protease</keyword>
<comment type="similarity">
    <text evidence="2">Belongs to the peptidase M1 family.</text>
</comment>
<dbReference type="GO" id="GO:0070006">
    <property type="term" value="F:metalloaminopeptidase activity"/>
    <property type="evidence" value="ECO:0007669"/>
    <property type="project" value="TreeGrafter"/>
</dbReference>
<dbReference type="Proteomes" id="UP000580250">
    <property type="component" value="Unassembled WGS sequence"/>
</dbReference>
<dbReference type="InterPro" id="IPR001930">
    <property type="entry name" value="Peptidase_M1"/>
</dbReference>
<evidence type="ECO:0000256" key="6">
    <source>
        <dbReference type="ARBA" id="ARBA00022801"/>
    </source>
</evidence>
<proteinExistence type="inferred from homology"/>
<sequence length="718" mass="83321">MKFSVLFLFSFLILNYYEIHSIEIEQFKGDDGVNGGSDWNKKGKDPEILDEEKDEIWNILMELESDDLDEMSTYSIDSNNISINGNNSKNKLNKNITTLETEKETNLNDSKLLNPSSSEPKNLLSIYLTEEELRLPDSLQPLKYEIKIIFDSELNTIQGQVKTELKCLQNTSLIKLNIAPDFVQLGHVLLESAFPIKNLFKINSINTDWKRQQLNLGLNENLEIGNIYYLSIWFSSKFSNDGRGLNRNYDKERGIRINSLFEPSFARRLFPCWDEPRFRTAIKLEIWLLNKFASEGYKVLSATDSFCRQLNGNLSICNFEPIPPIPTYLFSLAIGRFQNVCSLEDFPKEMSQNPLICIWQLINGNKEMENNKNKSLYFIKEMAKFQRGMFNYIGIGTSARLNLLIIPMRVNGMENFGLLNVREALWPLDNDTEQNIKRFEKTLFHEMAHQWFGNLVTMEWWDSIWLAESLSTFMASQRPIVFDPATDLSETPIVDKKWALQAAEGIVQPIQSTVYRKGPALFEMLDSLIGAKRMQKLLRRFVFNFQFKSAETSDFIELLQKIDDEENIKNYKENKRDISSQNNNLVNGSMAANFLHSWLHLPSLPIVFVNLDNLNNLILISQKPKIIYYYGEEEEEEELGEGGGVNNRKQVWPIPIWIECLEGTFPEQLFWLNDNKEDKGILIIPLNILTKTNSTTSLAFNRNRPVYYQLNIRKMKEN</sequence>
<dbReference type="SUPFAM" id="SSF63737">
    <property type="entry name" value="Leukotriene A4 hydrolase N-terminal domain"/>
    <property type="match status" value="1"/>
</dbReference>
<dbReference type="GO" id="GO:0016020">
    <property type="term" value="C:membrane"/>
    <property type="evidence" value="ECO:0007669"/>
    <property type="project" value="TreeGrafter"/>
</dbReference>
<dbReference type="InterPro" id="IPR045357">
    <property type="entry name" value="Aminopeptidase_N-like_N"/>
</dbReference>
<evidence type="ECO:0000256" key="4">
    <source>
        <dbReference type="ARBA" id="ARBA00022670"/>
    </source>
</evidence>
<feature type="chain" id="PRO_5028032672" evidence="9">
    <location>
        <begin position="22"/>
        <end position="718"/>
    </location>
</feature>
<dbReference type="GO" id="GO:0043171">
    <property type="term" value="P:peptide catabolic process"/>
    <property type="evidence" value="ECO:0007669"/>
    <property type="project" value="TreeGrafter"/>
</dbReference>
<dbReference type="PANTHER" id="PTHR11533">
    <property type="entry name" value="PROTEASE M1 ZINC METALLOPROTEASE"/>
    <property type="match status" value="1"/>
</dbReference>
<keyword evidence="7" id="KW-0862">Zinc</keyword>
<dbReference type="InterPro" id="IPR027268">
    <property type="entry name" value="Peptidase_M4/M1_CTD_sf"/>
</dbReference>
<comment type="cofactor">
    <cofactor evidence="1">
        <name>Zn(2+)</name>
        <dbReference type="ChEBI" id="CHEBI:29105"/>
    </cofactor>
</comment>
<accession>A0A6V7TWH8</accession>
<dbReference type="GO" id="GO:0008270">
    <property type="term" value="F:zinc ion binding"/>
    <property type="evidence" value="ECO:0007669"/>
    <property type="project" value="InterPro"/>
</dbReference>
<dbReference type="PRINTS" id="PR00756">
    <property type="entry name" value="ALADIPTASE"/>
</dbReference>
<dbReference type="InterPro" id="IPR014782">
    <property type="entry name" value="Peptidase_M1_dom"/>
</dbReference>